<dbReference type="EMBL" id="BAABIS010000001">
    <property type="protein sequence ID" value="GAA4869671.1"/>
    <property type="molecule type" value="Genomic_DNA"/>
</dbReference>
<comment type="caution">
    <text evidence="2">The sequence shown here is derived from an EMBL/GenBank/DDBJ whole genome shotgun (WGS) entry which is preliminary data.</text>
</comment>
<dbReference type="InterPro" id="IPR022081">
    <property type="entry name" value="DUF3631"/>
</dbReference>
<evidence type="ECO:0000313" key="3">
    <source>
        <dbReference type="Proteomes" id="UP001501752"/>
    </source>
</evidence>
<evidence type="ECO:0000259" key="1">
    <source>
        <dbReference type="Pfam" id="PF12307"/>
    </source>
</evidence>
<keyword evidence="3" id="KW-1185">Reference proteome</keyword>
<dbReference type="InterPro" id="IPR027417">
    <property type="entry name" value="P-loop_NTPase"/>
</dbReference>
<name>A0ABP9E665_9ACTN</name>
<dbReference type="Proteomes" id="UP001501752">
    <property type="component" value="Unassembled WGS sequence"/>
</dbReference>
<sequence>MTTTPARSPLKSTPAPGAAEVEDGAALLDAVEAHHRRFNVFPSEAAYVAVVLWDAHAHLMDCFEATPRLAFLSPEPASGKTRALEIVETLVPRPIVTVDISPSALFRSVSDGDSRPTVLFDEIDTVFGAAASGNEELRGLINAGYRRTGGIFRSVRDGENHVVQKFPVYSALAMGGLGDLPDTIMSRSVVIRMRRRAPNETVEQFRQRTNEPEGHALRDRLAAWADSIRERIEGAWPEMPDGVADRSADVWEPLLAVADAAGGHWPARARAACLELVNAAKANDKGSVGIRLLTDLREIFAGAERLTSAVIIERLTGMDDAPWADLDGRPLNTRSLSKMLGEYVTAANDRIRPRNIKIGTAVAKGYYAADLADAWARYCPPIPETPATTATPATAQVRALFPVAEPVAVADEKPPALSDPAPGLVTIG</sequence>
<dbReference type="SUPFAM" id="SSF52540">
    <property type="entry name" value="P-loop containing nucleoside triphosphate hydrolases"/>
    <property type="match status" value="1"/>
</dbReference>
<reference evidence="3" key="1">
    <citation type="journal article" date="2019" name="Int. J. Syst. Evol. Microbiol.">
        <title>The Global Catalogue of Microorganisms (GCM) 10K type strain sequencing project: providing services to taxonomists for standard genome sequencing and annotation.</title>
        <authorList>
            <consortium name="The Broad Institute Genomics Platform"/>
            <consortium name="The Broad Institute Genome Sequencing Center for Infectious Disease"/>
            <person name="Wu L."/>
            <person name="Ma J."/>
        </authorList>
    </citation>
    <scope>NUCLEOTIDE SEQUENCE [LARGE SCALE GENOMIC DNA]</scope>
    <source>
        <strain evidence="3">JCM 13006</strain>
    </source>
</reference>
<proteinExistence type="predicted"/>
<accession>A0ABP9E665</accession>
<dbReference type="RefSeq" id="WP_345699603.1">
    <property type="nucleotide sequence ID" value="NZ_BAABIS010000001.1"/>
</dbReference>
<protein>
    <submittedName>
        <fullName evidence="2">DUF3631 domain-containing protein</fullName>
    </submittedName>
</protein>
<organism evidence="2 3">
    <name type="scientific">Kitasatospora terrestris</name>
    <dbReference type="NCBI Taxonomy" id="258051"/>
    <lineage>
        <taxon>Bacteria</taxon>
        <taxon>Bacillati</taxon>
        <taxon>Actinomycetota</taxon>
        <taxon>Actinomycetes</taxon>
        <taxon>Kitasatosporales</taxon>
        <taxon>Streptomycetaceae</taxon>
        <taxon>Kitasatospora</taxon>
    </lineage>
</organism>
<evidence type="ECO:0000313" key="2">
    <source>
        <dbReference type="EMBL" id="GAA4869671.1"/>
    </source>
</evidence>
<dbReference type="Pfam" id="PF12307">
    <property type="entry name" value="DUF3631"/>
    <property type="match status" value="1"/>
</dbReference>
<feature type="domain" description="DUF3631" evidence="1">
    <location>
        <begin position="192"/>
        <end position="378"/>
    </location>
</feature>
<gene>
    <name evidence="2" type="ORF">GCM10023235_55520</name>
</gene>